<comment type="caution">
    <text evidence="5">The sequence shown here is derived from an EMBL/GenBank/DDBJ whole genome shotgun (WGS) entry which is preliminary data.</text>
</comment>
<organism evidence="5 6">
    <name type="scientific">Occultella aeris</name>
    <dbReference type="NCBI Taxonomy" id="2761496"/>
    <lineage>
        <taxon>Bacteria</taxon>
        <taxon>Bacillati</taxon>
        <taxon>Actinomycetota</taxon>
        <taxon>Actinomycetes</taxon>
        <taxon>Micrococcales</taxon>
        <taxon>Ruaniaceae</taxon>
        <taxon>Occultella</taxon>
    </lineage>
</organism>
<dbReference type="Gene3D" id="3.30.70.360">
    <property type="match status" value="1"/>
</dbReference>
<sequence>MTTDGTATASKASADADLRARVAGLMPQALSDLAELVAYRSVADPAVEDPEQCRLAAQWVAEAFAELGLADAALVRTPDGTDAVIAHHEGPAGAPRVLLYAHYDVQPASNTRAWATDPFTLTERDGRFYGRGAADCKGSIIAHLTALRALRPDGAYPVSLTVVIEGSEEQGTGGLEQYVQAHPEEFAADVILIQDTGNVTVGQPTLTVSLRGVVDVIVRVEAVAGELHSGAFGGAAPDALAALIAILATLRDADGNTTVRGLAGDGVWDGVPYSEDAFRAEAGILPGGRRLGSGTVADQVWSRPALTVIGLDAPAVVGSVAAIQPRAAARLNLRVPPGVDPDEAERLLRAHLADVAPWGVQVSTESGGNGRPYRADTSTPSFAALHEALGDAFGKPTVTSGQGGSIPLTAALAAAQPEASIVMLGLADPASLMHAPNESVHPAEIEHTALGVAMFLRRLGLVGAGEAHPGSIEGLDPTG</sequence>
<name>A0A7M4DN20_9MICO</name>
<keyword evidence="6" id="KW-1185">Reference proteome</keyword>
<evidence type="ECO:0000313" key="6">
    <source>
        <dbReference type="Proteomes" id="UP000419743"/>
    </source>
</evidence>
<evidence type="ECO:0000256" key="3">
    <source>
        <dbReference type="ARBA" id="ARBA00022801"/>
    </source>
</evidence>
<dbReference type="InterPro" id="IPR002933">
    <property type="entry name" value="Peptidase_M20"/>
</dbReference>
<proteinExistence type="predicted"/>
<dbReference type="InterPro" id="IPR051458">
    <property type="entry name" value="Cyt/Met_Dipeptidase"/>
</dbReference>
<dbReference type="GO" id="GO:0006508">
    <property type="term" value="P:proteolysis"/>
    <property type="evidence" value="ECO:0007669"/>
    <property type="project" value="UniProtKB-KW"/>
</dbReference>
<dbReference type="NCBIfam" id="NF005914">
    <property type="entry name" value="PRK07907.1"/>
    <property type="match status" value="1"/>
</dbReference>
<protein>
    <submittedName>
        <fullName evidence="5">Putative succinyl-diaminopimelate desuccinylase</fullName>
        <ecNumber evidence="5">3.5.1.18</ecNumber>
    </submittedName>
</protein>
<dbReference type="EMBL" id="CACRYJ010000053">
    <property type="protein sequence ID" value="VZO38830.1"/>
    <property type="molecule type" value="Genomic_DNA"/>
</dbReference>
<dbReference type="GO" id="GO:0008233">
    <property type="term" value="F:peptidase activity"/>
    <property type="evidence" value="ECO:0007669"/>
    <property type="project" value="UniProtKB-KW"/>
</dbReference>
<keyword evidence="1" id="KW-0645">Protease</keyword>
<evidence type="ECO:0000259" key="4">
    <source>
        <dbReference type="Pfam" id="PF07687"/>
    </source>
</evidence>
<evidence type="ECO:0000313" key="5">
    <source>
        <dbReference type="EMBL" id="VZO38830.1"/>
    </source>
</evidence>
<keyword evidence="3 5" id="KW-0378">Hydrolase</keyword>
<dbReference type="RefSeq" id="WP_156742215.1">
    <property type="nucleotide sequence ID" value="NZ_CACRYJ010000053.1"/>
</dbReference>
<dbReference type="PANTHER" id="PTHR43270:SF12">
    <property type="entry name" value="SUCCINYL-DIAMINOPIMELATE DESUCCINYLASE"/>
    <property type="match status" value="1"/>
</dbReference>
<dbReference type="AlphaFoldDB" id="A0A7M4DN20"/>
<keyword evidence="2" id="KW-0479">Metal-binding</keyword>
<accession>A0A7M4DN20</accession>
<dbReference type="InterPro" id="IPR011650">
    <property type="entry name" value="Peptidase_M20_dimer"/>
</dbReference>
<dbReference type="EC" id="3.5.1.18" evidence="5"/>
<dbReference type="Pfam" id="PF07687">
    <property type="entry name" value="M20_dimer"/>
    <property type="match status" value="1"/>
</dbReference>
<dbReference type="PANTHER" id="PTHR43270">
    <property type="entry name" value="BETA-ALA-HIS DIPEPTIDASE"/>
    <property type="match status" value="1"/>
</dbReference>
<reference evidence="5 6" key="1">
    <citation type="submission" date="2019-11" db="EMBL/GenBank/DDBJ databases">
        <authorList>
            <person name="Criscuolo A."/>
        </authorList>
    </citation>
    <scope>NUCLEOTIDE SEQUENCE [LARGE SCALE GENOMIC DNA]</scope>
    <source>
        <strain evidence="5">CIP111667</strain>
    </source>
</reference>
<dbReference type="Proteomes" id="UP000419743">
    <property type="component" value="Unassembled WGS sequence"/>
</dbReference>
<dbReference type="Gene3D" id="3.40.630.10">
    <property type="entry name" value="Zn peptidases"/>
    <property type="match status" value="1"/>
</dbReference>
<evidence type="ECO:0000256" key="1">
    <source>
        <dbReference type="ARBA" id="ARBA00022670"/>
    </source>
</evidence>
<dbReference type="GO" id="GO:0009014">
    <property type="term" value="F:succinyl-diaminopimelate desuccinylase activity"/>
    <property type="evidence" value="ECO:0007669"/>
    <property type="project" value="UniProtKB-EC"/>
</dbReference>
<gene>
    <name evidence="5" type="primary">dapE_2</name>
    <name evidence="5" type="ORF">HALOF300_03548</name>
</gene>
<evidence type="ECO:0000256" key="2">
    <source>
        <dbReference type="ARBA" id="ARBA00022723"/>
    </source>
</evidence>
<feature type="domain" description="Peptidase M20 dimerisation" evidence="4">
    <location>
        <begin position="209"/>
        <end position="359"/>
    </location>
</feature>
<dbReference type="GO" id="GO:0046872">
    <property type="term" value="F:metal ion binding"/>
    <property type="evidence" value="ECO:0007669"/>
    <property type="project" value="UniProtKB-KW"/>
</dbReference>
<dbReference type="Pfam" id="PF01546">
    <property type="entry name" value="Peptidase_M20"/>
    <property type="match status" value="1"/>
</dbReference>
<dbReference type="SUPFAM" id="SSF53187">
    <property type="entry name" value="Zn-dependent exopeptidases"/>
    <property type="match status" value="1"/>
</dbReference>